<dbReference type="InterPro" id="IPR054504">
    <property type="entry name" value="PWWP_KDM3B"/>
</dbReference>
<dbReference type="Proteomes" id="UP001623348">
    <property type="component" value="Unassembled WGS sequence"/>
</dbReference>
<proteinExistence type="predicted"/>
<organism evidence="3 4">
    <name type="scientific">Grus japonensis</name>
    <name type="common">Japanese crane</name>
    <name type="synonym">Red-crowned crane</name>
    <dbReference type="NCBI Taxonomy" id="30415"/>
    <lineage>
        <taxon>Eukaryota</taxon>
        <taxon>Metazoa</taxon>
        <taxon>Chordata</taxon>
        <taxon>Craniata</taxon>
        <taxon>Vertebrata</taxon>
        <taxon>Euteleostomi</taxon>
        <taxon>Archelosauria</taxon>
        <taxon>Archosauria</taxon>
        <taxon>Dinosauria</taxon>
        <taxon>Saurischia</taxon>
        <taxon>Theropoda</taxon>
        <taxon>Coelurosauria</taxon>
        <taxon>Aves</taxon>
        <taxon>Neognathae</taxon>
        <taxon>Neoaves</taxon>
        <taxon>Gruiformes</taxon>
        <taxon>Gruidae</taxon>
        <taxon>Grus</taxon>
    </lineage>
</organism>
<evidence type="ECO:0000313" key="3">
    <source>
        <dbReference type="EMBL" id="GAB0192431.1"/>
    </source>
</evidence>
<feature type="domain" description="DUF7030" evidence="2">
    <location>
        <begin position="8"/>
        <end position="64"/>
    </location>
</feature>
<protein>
    <submittedName>
        <fullName evidence="3">Probable JmjC domain-containing histone demethylation protein 2C</fullName>
    </submittedName>
</protein>
<feature type="domain" description="Lysine-specific demethylase 3B PWWP" evidence="1">
    <location>
        <begin position="74"/>
        <end position="105"/>
    </location>
</feature>
<keyword evidence="4" id="KW-1185">Reference proteome</keyword>
<sequence length="152" mass="17402">MAVETRPELVGKRFLCVGGGGEEPPESGRWRAGVIRAVSQRDSHSPDLAVYVEFDDLEWEKREWVKVYEDFATFLVEYQLVWAKRKDPSQTQGSKIKQIQWPALRSCLIRAEGEKWTVNEPGVLVAATCFIIIRVTRMTLTRYLFLGHCASL</sequence>
<accession>A0ABC9X414</accession>
<reference evidence="3 4" key="1">
    <citation type="submission" date="2024-06" db="EMBL/GenBank/DDBJ databases">
        <title>The draft genome of Grus japonensis, version 3.</title>
        <authorList>
            <person name="Nabeshima K."/>
            <person name="Suzuki S."/>
            <person name="Onuma M."/>
        </authorList>
    </citation>
    <scope>NUCLEOTIDE SEQUENCE [LARGE SCALE GENOMIC DNA]</scope>
    <source>
        <strain evidence="3 4">451A</strain>
    </source>
</reference>
<gene>
    <name evidence="3" type="ORF">GRJ2_001708400</name>
</gene>
<comment type="caution">
    <text evidence="3">The sequence shown here is derived from an EMBL/GenBank/DDBJ whole genome shotgun (WGS) entry which is preliminary data.</text>
</comment>
<evidence type="ECO:0000259" key="1">
    <source>
        <dbReference type="Pfam" id="PF22988"/>
    </source>
</evidence>
<dbReference type="AlphaFoldDB" id="A0ABC9X414"/>
<dbReference type="InterPro" id="IPR054294">
    <property type="entry name" value="DUF7030"/>
</dbReference>
<evidence type="ECO:0000259" key="2">
    <source>
        <dbReference type="Pfam" id="PF22989"/>
    </source>
</evidence>
<dbReference type="Pfam" id="PF22989">
    <property type="entry name" value="DUF7030"/>
    <property type="match status" value="1"/>
</dbReference>
<dbReference type="EMBL" id="BAAFJT010000007">
    <property type="protein sequence ID" value="GAB0192431.1"/>
    <property type="molecule type" value="Genomic_DNA"/>
</dbReference>
<evidence type="ECO:0000313" key="4">
    <source>
        <dbReference type="Proteomes" id="UP001623348"/>
    </source>
</evidence>
<name>A0ABC9X414_GRUJA</name>
<dbReference type="Pfam" id="PF22988">
    <property type="entry name" value="PWWP_KDM3B"/>
    <property type="match status" value="1"/>
</dbReference>